<keyword evidence="5" id="KW-1133">Transmembrane helix</keyword>
<feature type="region of interest" description="Disordered" evidence="7">
    <location>
        <begin position="242"/>
        <end position="328"/>
    </location>
</feature>
<feature type="compositionally biased region" description="Basic and acidic residues" evidence="7">
    <location>
        <begin position="286"/>
        <end position="300"/>
    </location>
</feature>
<comment type="caution">
    <text evidence="8">The sequence shown here is derived from an EMBL/GenBank/DDBJ whole genome shotgun (WGS) entry which is preliminary data.</text>
</comment>
<evidence type="ECO:0000256" key="6">
    <source>
        <dbReference type="ARBA" id="ARBA00023136"/>
    </source>
</evidence>
<evidence type="ECO:0000256" key="7">
    <source>
        <dbReference type="SAM" id="MobiDB-lite"/>
    </source>
</evidence>
<dbReference type="PANTHER" id="PTHR10778:SF4">
    <property type="entry name" value="NUCLEOTIDE SUGAR TRANSPORTER SLC35B4"/>
    <property type="match status" value="1"/>
</dbReference>
<dbReference type="InterPro" id="IPR013657">
    <property type="entry name" value="SCL35B1-4/HUT1"/>
</dbReference>
<feature type="region of interest" description="Disordered" evidence="7">
    <location>
        <begin position="147"/>
        <end position="229"/>
    </location>
</feature>
<dbReference type="GO" id="GO:0005462">
    <property type="term" value="F:UDP-N-acetylglucosamine transmembrane transporter activity"/>
    <property type="evidence" value="ECO:0007669"/>
    <property type="project" value="TreeGrafter"/>
</dbReference>
<evidence type="ECO:0000313" key="9">
    <source>
        <dbReference type="Proteomes" id="UP000186601"/>
    </source>
</evidence>
<keyword evidence="4" id="KW-0812">Transmembrane</keyword>
<keyword evidence="2" id="KW-0813">Transport</keyword>
<dbReference type="GO" id="GO:0000139">
    <property type="term" value="C:Golgi membrane"/>
    <property type="evidence" value="ECO:0007669"/>
    <property type="project" value="TreeGrafter"/>
</dbReference>
<evidence type="ECO:0000256" key="1">
    <source>
        <dbReference type="ARBA" id="ARBA00004127"/>
    </source>
</evidence>
<keyword evidence="3" id="KW-0762">Sugar transport</keyword>
<dbReference type="GO" id="GO:0005789">
    <property type="term" value="C:endoplasmic reticulum membrane"/>
    <property type="evidence" value="ECO:0007669"/>
    <property type="project" value="TreeGrafter"/>
</dbReference>
<keyword evidence="9" id="KW-1185">Reference proteome</keyword>
<sequence>MGFTNLTRASSVPPLSSLLSSLLRQDAPLTPTRTSPSSPLPLFDKFTEYQGSNTMKATLAFDTLRGLSPYLTLLANLATQLVCVSGVNQLTSRVSSVSTNLVLTTRKALSLLFSVWWFGNGWNDQLGLGAGFVFAGSIIYTTVASASSNSTSTKPSSAENPAGLNSPGNVKTESPTPARTIPIKREDSIRIPFTPPQPNQKANWKEEDTDDDDNTNTNGPGGHNMLTRRRVHKMEFAETELDLDDGLRGGPVKVRTETRRLPATRRRIEGTVSGGDEQGPEDEDGADRGGEQGPEGEPRELYNGTGVRRGEVLPTLTGDDSGWTTLMR</sequence>
<gene>
    <name evidence="8" type="ORF">PHLCEN_2v10373</name>
</gene>
<dbReference type="GO" id="GO:0005464">
    <property type="term" value="F:UDP-xylose transmembrane transporter activity"/>
    <property type="evidence" value="ECO:0007669"/>
    <property type="project" value="TreeGrafter"/>
</dbReference>
<accession>A0A2R6NP28</accession>
<organism evidence="8 9">
    <name type="scientific">Hermanssonia centrifuga</name>
    <dbReference type="NCBI Taxonomy" id="98765"/>
    <lineage>
        <taxon>Eukaryota</taxon>
        <taxon>Fungi</taxon>
        <taxon>Dikarya</taxon>
        <taxon>Basidiomycota</taxon>
        <taxon>Agaricomycotina</taxon>
        <taxon>Agaricomycetes</taxon>
        <taxon>Polyporales</taxon>
        <taxon>Meruliaceae</taxon>
        <taxon>Hermanssonia</taxon>
    </lineage>
</organism>
<dbReference type="PANTHER" id="PTHR10778">
    <property type="entry name" value="SOLUTE CARRIER FAMILY 35 MEMBER B"/>
    <property type="match status" value="1"/>
</dbReference>
<feature type="compositionally biased region" description="Polar residues" evidence="7">
    <location>
        <begin position="166"/>
        <end position="177"/>
    </location>
</feature>
<dbReference type="Pfam" id="PF08449">
    <property type="entry name" value="UAA"/>
    <property type="match status" value="1"/>
</dbReference>
<proteinExistence type="predicted"/>
<protein>
    <submittedName>
        <fullName evidence="8">Uncharacterized protein</fullName>
    </submittedName>
</protein>
<evidence type="ECO:0000256" key="4">
    <source>
        <dbReference type="ARBA" id="ARBA00022692"/>
    </source>
</evidence>
<evidence type="ECO:0000313" key="8">
    <source>
        <dbReference type="EMBL" id="PSR73803.1"/>
    </source>
</evidence>
<comment type="subcellular location">
    <subcellularLocation>
        <location evidence="1">Endomembrane system</location>
        <topology evidence="1">Multi-pass membrane protein</topology>
    </subcellularLocation>
</comment>
<name>A0A2R6NP28_9APHY</name>
<evidence type="ECO:0000256" key="2">
    <source>
        <dbReference type="ARBA" id="ARBA00022448"/>
    </source>
</evidence>
<dbReference type="OrthoDB" id="999962at2759"/>
<feature type="compositionally biased region" description="Low complexity" evidence="7">
    <location>
        <begin position="147"/>
        <end position="158"/>
    </location>
</feature>
<dbReference type="AlphaFoldDB" id="A0A2R6NP28"/>
<evidence type="ECO:0000256" key="3">
    <source>
        <dbReference type="ARBA" id="ARBA00022597"/>
    </source>
</evidence>
<keyword evidence="6" id="KW-0472">Membrane</keyword>
<dbReference type="Proteomes" id="UP000186601">
    <property type="component" value="Unassembled WGS sequence"/>
</dbReference>
<evidence type="ECO:0000256" key="5">
    <source>
        <dbReference type="ARBA" id="ARBA00022989"/>
    </source>
</evidence>
<dbReference type="EMBL" id="MLYV02001062">
    <property type="protein sequence ID" value="PSR73803.1"/>
    <property type="molecule type" value="Genomic_DNA"/>
</dbReference>
<reference evidence="8 9" key="1">
    <citation type="submission" date="2018-02" db="EMBL/GenBank/DDBJ databases">
        <title>Genome sequence of the basidiomycete white-rot fungus Phlebia centrifuga.</title>
        <authorList>
            <person name="Granchi Z."/>
            <person name="Peng M."/>
            <person name="de Vries R.P."/>
            <person name="Hilden K."/>
            <person name="Makela M.R."/>
            <person name="Grigoriev I."/>
            <person name="Riley R."/>
        </authorList>
    </citation>
    <scope>NUCLEOTIDE SEQUENCE [LARGE SCALE GENOMIC DNA]</scope>
    <source>
        <strain evidence="8 9">FBCC195</strain>
    </source>
</reference>